<dbReference type="InterPro" id="IPR010827">
    <property type="entry name" value="BamA/TamA_POTRA"/>
</dbReference>
<dbReference type="Pfam" id="PF01103">
    <property type="entry name" value="Omp85"/>
    <property type="match status" value="1"/>
</dbReference>
<dbReference type="PROSITE" id="PS51779">
    <property type="entry name" value="POTRA"/>
    <property type="match status" value="2"/>
</dbReference>
<evidence type="ECO:0000256" key="4">
    <source>
        <dbReference type="ARBA" id="ARBA00023136"/>
    </source>
</evidence>
<keyword evidence="2" id="KW-0812">Transmembrane</keyword>
<dbReference type="Gene3D" id="2.40.160.50">
    <property type="entry name" value="membrane protein fhac: a member of the omp85/tpsb transporter family"/>
    <property type="match status" value="1"/>
</dbReference>
<name>M6CUG6_9LEPT</name>
<comment type="caution">
    <text evidence="7">The sequence shown here is derived from an EMBL/GenBank/DDBJ whole genome shotgun (WGS) entry which is preliminary data.</text>
</comment>
<accession>M6CUG6</accession>
<dbReference type="GO" id="GO:0019867">
    <property type="term" value="C:outer membrane"/>
    <property type="evidence" value="ECO:0007669"/>
    <property type="project" value="InterPro"/>
</dbReference>
<evidence type="ECO:0000256" key="2">
    <source>
        <dbReference type="ARBA" id="ARBA00022692"/>
    </source>
</evidence>
<dbReference type="Proteomes" id="UP000011988">
    <property type="component" value="Unassembled WGS sequence"/>
</dbReference>
<evidence type="ECO:0000313" key="7">
    <source>
        <dbReference type="EMBL" id="EMJ95572.1"/>
    </source>
</evidence>
<dbReference type="InterPro" id="IPR039910">
    <property type="entry name" value="D15-like"/>
</dbReference>
<dbReference type="Gene3D" id="3.10.20.310">
    <property type="entry name" value="membrane protein fhac"/>
    <property type="match status" value="4"/>
</dbReference>
<evidence type="ECO:0000256" key="3">
    <source>
        <dbReference type="ARBA" id="ARBA00022729"/>
    </source>
</evidence>
<proteinExistence type="predicted"/>
<dbReference type="PANTHER" id="PTHR12815">
    <property type="entry name" value="SORTING AND ASSEMBLY MACHINERY SAMM50 PROTEIN FAMILY MEMBER"/>
    <property type="match status" value="1"/>
</dbReference>
<dbReference type="InterPro" id="IPR034746">
    <property type="entry name" value="POTRA"/>
</dbReference>
<sequence length="979" mass="113754">MDGFDSGCKYPVALVFTLKRTFSPILKGSVFAILLGLLFYSGELTQILSKRNDFFGKTIKEIKFKGNKNTPDGDLESMIEMKVGKTLTKKILDRDLKNLFNSGFFYFVDIQAEDLQDGVKIIFDLKERPRVKELEFVGADEVFPADLRDKLPLKDNEVITPQKITKSRDLILQKYRDEGFFLAYVKVELGKPDPKTNLVRVRFIIDEGEEIPVSKINVYGNESIETSEILSVMEMKEEGVFEGGNFKESSFEKDKDTIVAYLKSKGYLDAELIREGTNWEIHWENPEKKDRRVIIVNIKISEGQVYFFNGYTLNHDMSLDGEGRPLFLNKEKNPPETTKDELKPLFVPKEIERTLDYNDGDVGVIFDETRFMRDRGAMNELYSSRGYLFAQVIPRRKVISLDRENLEYYENCYGRKSEEERKICENEYSQLHIKRLRQLYNTKPELHGKKFVHVDFNIRENNLAYVENVVIKGNKKTQDRVIRRELLFKQGDLFNSILVNRSRERIYNLGYFKEVNFNMRPGSDQTKMNLIIEVLEQPTGTVSMGGGYGTITGFSIFTEVGENNLNGTGQKISGRLEFGPFRRLFQITWTEPWLYNKPWSLSLSIFYSSRIYNVGAVSITENNNQQSIKEQAVYSRDGVGFTVGIGHRIFINWTHFHRYSPSIYASTNPSSLVSDQVLAEVRRGWQFRSQVSNGIVYDIRDNVFNPTQGYDLLFQMDNVGQALGGQSHFDQYRILAEYYHTWFDYSLFGLFRNNALRRWRVVQEFRSSSLFTYQRVPYYGKQDPIQKPYIQLQDLQFLGGYESLRGWFYNDAKYPTEWRDGAATRMIFGSELRFPIEPTLLWLVAFFDAGALYEEVNRATGVRRDLFTTYDQRVREAQLKDPVGYALANNYNLNALRKADYTYEELNNPANLVLSGNNVALDKFRFSWGIGLRIQIPVLPLRIYFAQKLKYTGVADHPFTKFESDNAFQFVFGIGDYRF</sequence>
<organism evidence="7 8">
    <name type="scientific">Leptospira alstonii serovar Sichuan str. 79601</name>
    <dbReference type="NCBI Taxonomy" id="1218565"/>
    <lineage>
        <taxon>Bacteria</taxon>
        <taxon>Pseudomonadati</taxon>
        <taxon>Spirochaetota</taxon>
        <taxon>Spirochaetia</taxon>
        <taxon>Leptospirales</taxon>
        <taxon>Leptospiraceae</taxon>
        <taxon>Leptospira</taxon>
    </lineage>
</organism>
<protein>
    <submittedName>
        <fullName evidence="7">Outer membrane protein, OMP85 family</fullName>
    </submittedName>
</protein>
<evidence type="ECO:0000259" key="6">
    <source>
        <dbReference type="PROSITE" id="PS51779"/>
    </source>
</evidence>
<evidence type="ECO:0000256" key="1">
    <source>
        <dbReference type="ARBA" id="ARBA00004370"/>
    </source>
</evidence>
<dbReference type="InterPro" id="IPR000184">
    <property type="entry name" value="Bac_surfAg_D15"/>
</dbReference>
<dbReference type="PANTHER" id="PTHR12815:SF47">
    <property type="entry name" value="TRANSLOCATION AND ASSEMBLY MODULE SUBUNIT TAMA"/>
    <property type="match status" value="1"/>
</dbReference>
<keyword evidence="5" id="KW-0998">Cell outer membrane</keyword>
<dbReference type="EMBL" id="ANIK01000034">
    <property type="protein sequence ID" value="EMJ95572.1"/>
    <property type="molecule type" value="Genomic_DNA"/>
</dbReference>
<comment type="subcellular location">
    <subcellularLocation>
        <location evidence="1">Membrane</location>
    </subcellularLocation>
</comment>
<evidence type="ECO:0000256" key="5">
    <source>
        <dbReference type="ARBA" id="ARBA00023237"/>
    </source>
</evidence>
<keyword evidence="4" id="KW-0472">Membrane</keyword>
<feature type="domain" description="POTRA" evidence="6">
    <location>
        <begin position="464"/>
        <end position="537"/>
    </location>
</feature>
<dbReference type="Pfam" id="PF07244">
    <property type="entry name" value="POTRA"/>
    <property type="match status" value="4"/>
</dbReference>
<dbReference type="PATRIC" id="fig|1218565.3.peg.1829"/>
<evidence type="ECO:0000313" key="8">
    <source>
        <dbReference type="Proteomes" id="UP000011988"/>
    </source>
</evidence>
<dbReference type="AlphaFoldDB" id="M6CUG6"/>
<keyword evidence="3" id="KW-0732">Signal</keyword>
<feature type="domain" description="POTRA" evidence="6">
    <location>
        <begin position="57"/>
        <end position="128"/>
    </location>
</feature>
<gene>
    <name evidence="7" type="ORF">LEP1GSC194_0882</name>
</gene>
<reference evidence="7 8" key="1">
    <citation type="submission" date="2013-01" db="EMBL/GenBank/DDBJ databases">
        <authorList>
            <person name="Harkins D.M."/>
            <person name="Durkin A.S."/>
            <person name="Brinkac L.M."/>
            <person name="Haft D.H."/>
            <person name="Selengut J.D."/>
            <person name="Sanka R."/>
            <person name="DePew J."/>
            <person name="Purushe J."/>
            <person name="Galloway R.L."/>
            <person name="Vinetz J.M."/>
            <person name="Sutton G.G."/>
            <person name="Nierman W.C."/>
            <person name="Fouts D.E."/>
        </authorList>
    </citation>
    <scope>NUCLEOTIDE SEQUENCE [LARGE SCALE GENOMIC DNA]</scope>
    <source>
        <strain evidence="7 8">79601</strain>
    </source>
</reference>